<comment type="similarity">
    <text evidence="1 5">Belongs to the 5-formyltetrahydrofolate cyclo-ligase family.</text>
</comment>
<feature type="binding site" evidence="4">
    <location>
        <begin position="135"/>
        <end position="143"/>
    </location>
    <ligand>
        <name>ATP</name>
        <dbReference type="ChEBI" id="CHEBI:30616"/>
    </ligand>
</feature>
<sequence>MEAEVSAKSALRTELVEARRALPEDQRASLNAALVSQVEHLLKPGMTVAAYNPLPSEPGGPGFITVLSSLCDTVYLPISLADGALAWSIYRGPEETTLGRLGISEPAGHREDSSILASCDYIFAPALAVHPAGFRLGKGAGYYDRALAQLPAGTATVVGVVYSHEIRSDVPAQKHDVPVEYILTENALLPAVPGSQV</sequence>
<dbReference type="KEGG" id="cfc:CFLV_04205"/>
<dbReference type="InterPro" id="IPR024185">
    <property type="entry name" value="FTHF_cligase-like_sf"/>
</dbReference>
<comment type="catalytic activity">
    <reaction evidence="5">
        <text>(6S)-5-formyl-5,6,7,8-tetrahydrofolate + ATP = (6R)-5,10-methenyltetrahydrofolate + ADP + phosphate</text>
        <dbReference type="Rhea" id="RHEA:10488"/>
        <dbReference type="ChEBI" id="CHEBI:30616"/>
        <dbReference type="ChEBI" id="CHEBI:43474"/>
        <dbReference type="ChEBI" id="CHEBI:57455"/>
        <dbReference type="ChEBI" id="CHEBI:57457"/>
        <dbReference type="ChEBI" id="CHEBI:456216"/>
        <dbReference type="EC" id="6.3.3.2"/>
    </reaction>
</comment>
<dbReference type="InterPro" id="IPR037171">
    <property type="entry name" value="NagB/RpiA_transferase-like"/>
</dbReference>
<keyword evidence="5" id="KW-0479">Metal-binding</keyword>
<dbReference type="AlphaFoldDB" id="A0A1L7CKZ4"/>
<dbReference type="Gene3D" id="3.40.50.10420">
    <property type="entry name" value="NagB/RpiA/CoA transferase-like"/>
    <property type="match status" value="1"/>
</dbReference>
<dbReference type="NCBIfam" id="TIGR02727">
    <property type="entry name" value="MTHFS_bact"/>
    <property type="match status" value="1"/>
</dbReference>
<reference evidence="6 8" key="1">
    <citation type="submission" date="2014-08" db="EMBL/GenBank/DDBJ databases">
        <title>Complete genome sequence of Corynebacterium flavescens OJ8(T)(=DSM 20296(T)), isolated from cheese.</title>
        <authorList>
            <person name="Ruckert C."/>
            <person name="Albersmeier A."/>
            <person name="Winkler A."/>
            <person name="Kalinowski J."/>
        </authorList>
    </citation>
    <scope>NUCLEOTIDE SEQUENCE [LARGE SCALE GENOMIC DNA]</scope>
    <source>
        <strain evidence="6 8">OJ8</strain>
    </source>
</reference>
<dbReference type="Proteomes" id="UP000315353">
    <property type="component" value="Unassembled WGS sequence"/>
</dbReference>
<dbReference type="GO" id="GO:0009396">
    <property type="term" value="P:folic acid-containing compound biosynthetic process"/>
    <property type="evidence" value="ECO:0007669"/>
    <property type="project" value="TreeGrafter"/>
</dbReference>
<dbReference type="Proteomes" id="UP000185479">
    <property type="component" value="Chromosome"/>
</dbReference>
<dbReference type="SUPFAM" id="SSF100950">
    <property type="entry name" value="NagB/RpiA/CoA transferase-like"/>
    <property type="match status" value="1"/>
</dbReference>
<comment type="cofactor">
    <cofactor evidence="5">
        <name>Mg(2+)</name>
        <dbReference type="ChEBI" id="CHEBI:18420"/>
    </cofactor>
</comment>
<evidence type="ECO:0000256" key="1">
    <source>
        <dbReference type="ARBA" id="ARBA00010638"/>
    </source>
</evidence>
<dbReference type="GO" id="GO:0030272">
    <property type="term" value="F:5-formyltetrahydrofolate cyclo-ligase activity"/>
    <property type="evidence" value="ECO:0007669"/>
    <property type="project" value="UniProtKB-EC"/>
</dbReference>
<dbReference type="GO" id="GO:0005524">
    <property type="term" value="F:ATP binding"/>
    <property type="evidence" value="ECO:0007669"/>
    <property type="project" value="UniProtKB-KW"/>
</dbReference>
<gene>
    <name evidence="7" type="ORF">CFL01nite_11330</name>
    <name evidence="6" type="ORF">CFLV_04205</name>
</gene>
<evidence type="ECO:0000256" key="2">
    <source>
        <dbReference type="ARBA" id="ARBA00022741"/>
    </source>
</evidence>
<organism evidence="6 8">
    <name type="scientific">Corynebacterium flavescens</name>
    <dbReference type="NCBI Taxonomy" id="28028"/>
    <lineage>
        <taxon>Bacteria</taxon>
        <taxon>Bacillati</taxon>
        <taxon>Actinomycetota</taxon>
        <taxon>Actinomycetes</taxon>
        <taxon>Mycobacteriales</taxon>
        <taxon>Corynebacteriaceae</taxon>
        <taxon>Corynebacterium</taxon>
    </lineage>
</organism>
<dbReference type="PIRSF" id="PIRSF006806">
    <property type="entry name" value="FTHF_cligase"/>
    <property type="match status" value="1"/>
</dbReference>
<dbReference type="GO" id="GO:0046872">
    <property type="term" value="F:metal ion binding"/>
    <property type="evidence" value="ECO:0007669"/>
    <property type="project" value="UniProtKB-KW"/>
</dbReference>
<keyword evidence="3 4" id="KW-0067">ATP-binding</keyword>
<dbReference type="EMBL" id="BJNB01000014">
    <property type="protein sequence ID" value="GEB97638.1"/>
    <property type="molecule type" value="Genomic_DNA"/>
</dbReference>
<dbReference type="InterPro" id="IPR002698">
    <property type="entry name" value="FTHF_cligase"/>
</dbReference>
<evidence type="ECO:0000313" key="8">
    <source>
        <dbReference type="Proteomes" id="UP000185479"/>
    </source>
</evidence>
<keyword evidence="5" id="KW-0460">Magnesium</keyword>
<evidence type="ECO:0000313" key="7">
    <source>
        <dbReference type="EMBL" id="GEB97638.1"/>
    </source>
</evidence>
<dbReference type="PANTHER" id="PTHR23407:SF1">
    <property type="entry name" value="5-FORMYLTETRAHYDROFOLATE CYCLO-LIGASE"/>
    <property type="match status" value="1"/>
</dbReference>
<evidence type="ECO:0000256" key="3">
    <source>
        <dbReference type="ARBA" id="ARBA00022840"/>
    </source>
</evidence>
<protein>
    <recommendedName>
        <fullName evidence="5">5-formyltetrahydrofolate cyclo-ligase</fullName>
        <ecNumber evidence="5">6.3.3.2</ecNumber>
    </recommendedName>
</protein>
<dbReference type="Pfam" id="PF01812">
    <property type="entry name" value="5-FTHF_cyc-lig"/>
    <property type="match status" value="1"/>
</dbReference>
<evidence type="ECO:0000256" key="5">
    <source>
        <dbReference type="RuleBase" id="RU361279"/>
    </source>
</evidence>
<dbReference type="EMBL" id="CP009246">
    <property type="protein sequence ID" value="APT86463.1"/>
    <property type="molecule type" value="Genomic_DNA"/>
</dbReference>
<dbReference type="GO" id="GO:0035999">
    <property type="term" value="P:tetrahydrofolate interconversion"/>
    <property type="evidence" value="ECO:0007669"/>
    <property type="project" value="TreeGrafter"/>
</dbReference>
<reference evidence="7 9" key="2">
    <citation type="submission" date="2019-06" db="EMBL/GenBank/DDBJ databases">
        <title>Whole genome shotgun sequence of Corynebacterium flavescens NBRC 14136.</title>
        <authorList>
            <person name="Hosoyama A."/>
            <person name="Uohara A."/>
            <person name="Ohji S."/>
            <person name="Ichikawa N."/>
        </authorList>
    </citation>
    <scope>NUCLEOTIDE SEQUENCE [LARGE SCALE GENOMIC DNA]</scope>
    <source>
        <strain evidence="7 9">NBRC 14136</strain>
    </source>
</reference>
<dbReference type="PANTHER" id="PTHR23407">
    <property type="entry name" value="ATPASE INHIBITOR/5-FORMYLTETRAHYDROFOLATE CYCLO-LIGASE"/>
    <property type="match status" value="1"/>
</dbReference>
<keyword evidence="8" id="KW-1185">Reference proteome</keyword>
<evidence type="ECO:0000313" key="9">
    <source>
        <dbReference type="Proteomes" id="UP000315353"/>
    </source>
</evidence>
<accession>A0A1L7CKZ4</accession>
<dbReference type="STRING" id="28028.CFLV_04205"/>
<keyword evidence="2 4" id="KW-0547">Nucleotide-binding</keyword>
<evidence type="ECO:0000256" key="4">
    <source>
        <dbReference type="PIRSR" id="PIRSR006806-1"/>
    </source>
</evidence>
<evidence type="ECO:0000313" key="6">
    <source>
        <dbReference type="EMBL" id="APT86463.1"/>
    </source>
</evidence>
<feature type="binding site" evidence="4">
    <location>
        <position position="57"/>
    </location>
    <ligand>
        <name>substrate</name>
    </ligand>
</feature>
<dbReference type="OrthoDB" id="3242798at2"/>
<dbReference type="RefSeq" id="WP_075729457.1">
    <property type="nucleotide sequence ID" value="NZ_BJNB01000014.1"/>
</dbReference>
<dbReference type="GeneID" id="82879916"/>
<proteinExistence type="inferred from homology"/>
<feature type="binding site" evidence="4">
    <location>
        <begin position="8"/>
        <end position="12"/>
    </location>
    <ligand>
        <name>ATP</name>
        <dbReference type="ChEBI" id="CHEBI:30616"/>
    </ligand>
</feature>
<name>A0A1L7CKZ4_CORFL</name>
<dbReference type="EC" id="6.3.3.2" evidence="5"/>